<evidence type="ECO:0000313" key="6">
    <source>
        <dbReference type="EMBL" id="OLQ71195.1"/>
    </source>
</evidence>
<evidence type="ECO:0000256" key="1">
    <source>
        <dbReference type="ARBA" id="ARBA00009437"/>
    </source>
</evidence>
<evidence type="ECO:0000256" key="3">
    <source>
        <dbReference type="ARBA" id="ARBA00023125"/>
    </source>
</evidence>
<dbReference type="Pfam" id="PF00126">
    <property type="entry name" value="HTH_1"/>
    <property type="match status" value="1"/>
</dbReference>
<keyword evidence="2" id="KW-0805">Transcription regulation</keyword>
<dbReference type="Pfam" id="PF03466">
    <property type="entry name" value="LysR_substrate"/>
    <property type="match status" value="1"/>
</dbReference>
<dbReference type="GO" id="GO:0003700">
    <property type="term" value="F:DNA-binding transcription factor activity"/>
    <property type="evidence" value="ECO:0007669"/>
    <property type="project" value="InterPro"/>
</dbReference>
<proteinExistence type="inferred from homology"/>
<keyword evidence="4" id="KW-0804">Transcription</keyword>
<dbReference type="Gene3D" id="1.10.10.10">
    <property type="entry name" value="Winged helix-like DNA-binding domain superfamily/Winged helix DNA-binding domain"/>
    <property type="match status" value="1"/>
</dbReference>
<evidence type="ECO:0000256" key="2">
    <source>
        <dbReference type="ARBA" id="ARBA00023015"/>
    </source>
</evidence>
<keyword evidence="3" id="KW-0238">DNA-binding</keyword>
<dbReference type="InterPro" id="IPR036390">
    <property type="entry name" value="WH_DNA-bd_sf"/>
</dbReference>
<keyword evidence="7" id="KW-1185">Reference proteome</keyword>
<dbReference type="Proteomes" id="UP000186905">
    <property type="component" value="Unassembled WGS sequence"/>
</dbReference>
<evidence type="ECO:0000256" key="4">
    <source>
        <dbReference type="ARBA" id="ARBA00023163"/>
    </source>
</evidence>
<evidence type="ECO:0000313" key="7">
    <source>
        <dbReference type="Proteomes" id="UP000186905"/>
    </source>
</evidence>
<dbReference type="AlphaFoldDB" id="A0A1Q9GA52"/>
<reference evidence="6 7" key="1">
    <citation type="submission" date="2016-09" db="EMBL/GenBank/DDBJ databases">
        <title>Photobacterium proteolyticum sp. nov. a protease producing bacterium isolated from ocean sediments of Laizhou Bay.</title>
        <authorList>
            <person name="Li Y."/>
        </authorList>
    </citation>
    <scope>NUCLEOTIDE SEQUENCE [LARGE SCALE GENOMIC DNA]</scope>
    <source>
        <strain evidence="6 7">13-12</strain>
    </source>
</reference>
<dbReference type="Gene3D" id="3.40.190.290">
    <property type="match status" value="1"/>
</dbReference>
<dbReference type="SUPFAM" id="SSF46785">
    <property type="entry name" value="Winged helix' DNA-binding domain"/>
    <property type="match status" value="1"/>
</dbReference>
<comment type="caution">
    <text evidence="6">The sequence shown here is derived from an EMBL/GenBank/DDBJ whole genome shotgun (WGS) entry which is preliminary data.</text>
</comment>
<dbReference type="InterPro" id="IPR000847">
    <property type="entry name" value="LysR_HTH_N"/>
</dbReference>
<dbReference type="STRING" id="1903952.BIT28_03235"/>
<accession>A0A1Q9GA52</accession>
<dbReference type="PROSITE" id="PS50931">
    <property type="entry name" value="HTH_LYSR"/>
    <property type="match status" value="1"/>
</dbReference>
<gene>
    <name evidence="6" type="ORF">BIT28_03235</name>
</gene>
<dbReference type="PANTHER" id="PTHR30126">
    <property type="entry name" value="HTH-TYPE TRANSCRIPTIONAL REGULATOR"/>
    <property type="match status" value="1"/>
</dbReference>
<organism evidence="6 7">
    <name type="scientific">Photobacterium proteolyticum</name>
    <dbReference type="NCBI Taxonomy" id="1903952"/>
    <lineage>
        <taxon>Bacteria</taxon>
        <taxon>Pseudomonadati</taxon>
        <taxon>Pseudomonadota</taxon>
        <taxon>Gammaproteobacteria</taxon>
        <taxon>Vibrionales</taxon>
        <taxon>Vibrionaceae</taxon>
        <taxon>Photobacterium</taxon>
    </lineage>
</organism>
<dbReference type="GO" id="GO:0000976">
    <property type="term" value="F:transcription cis-regulatory region binding"/>
    <property type="evidence" value="ECO:0007669"/>
    <property type="project" value="TreeGrafter"/>
</dbReference>
<name>A0A1Q9GA52_9GAMM</name>
<dbReference type="SUPFAM" id="SSF53850">
    <property type="entry name" value="Periplasmic binding protein-like II"/>
    <property type="match status" value="1"/>
</dbReference>
<dbReference type="PANTHER" id="PTHR30126:SF22">
    <property type="entry name" value="HTH-TYPE TRANSCRIPTIONAL REGULATOR YHAJ-RELATED"/>
    <property type="match status" value="1"/>
</dbReference>
<dbReference type="EMBL" id="MJIL01000095">
    <property type="protein sequence ID" value="OLQ71195.1"/>
    <property type="molecule type" value="Genomic_DNA"/>
</dbReference>
<dbReference type="InterPro" id="IPR036388">
    <property type="entry name" value="WH-like_DNA-bd_sf"/>
</dbReference>
<evidence type="ECO:0000259" key="5">
    <source>
        <dbReference type="PROSITE" id="PS50931"/>
    </source>
</evidence>
<comment type="similarity">
    <text evidence="1">Belongs to the LysR transcriptional regulatory family.</text>
</comment>
<dbReference type="InterPro" id="IPR005119">
    <property type="entry name" value="LysR_subst-bd"/>
</dbReference>
<feature type="domain" description="HTH lysR-type" evidence="5">
    <location>
        <begin position="14"/>
        <end position="71"/>
    </location>
</feature>
<protein>
    <submittedName>
        <fullName evidence="6">LysR family transcriptional regulator</fullName>
    </submittedName>
</protein>
<sequence length="306" mass="33808">MSGSQLGVDVNKLLSFEALLVLDAIERRGSFAAASEELGRAPSSLSYQVQKLEQDLDLVIFDRSGHKAAFTKAGHLLLERGRLLLTAADEMISDASALAHGWELDITIAYDGLVKLDNMLPLVDGLAKVSKTRIRFQEEILAGCWEALAQDRADLLIAPAPSVAPPDVKIQPIGKLDTIWVAHPDHPIHKHKNPLDPQVRQQYRGIAVADTARNLPPLTHNILDEQPLLTVSSMYDKFVALKAGMGIATMSTCYAEEAIKNGELVVIGDDPVYELDMVLAWNRSRMGKAKTWCIKHIESLWKKKYN</sequence>